<sequence length="136" mass="14633">MAWAGTHAPVPVCILVRWVLAGVHGCQSVHKHRCLRAPVRVRALVDVREHTYRDAAQRTCARMRVVGTGVGVPGRTCPTGREYGLKLSGGVAEGGCMLETRFGVIWKAEEAPALISSPKNTNQASVSVKELSATPY</sequence>
<evidence type="ECO:0000313" key="2">
    <source>
        <dbReference type="EMBL" id="KAJ7193533.1"/>
    </source>
</evidence>
<evidence type="ECO:0000256" key="1">
    <source>
        <dbReference type="SAM" id="SignalP"/>
    </source>
</evidence>
<evidence type="ECO:0000313" key="3">
    <source>
        <dbReference type="Proteomes" id="UP001219525"/>
    </source>
</evidence>
<feature type="signal peptide" evidence="1">
    <location>
        <begin position="1"/>
        <end position="25"/>
    </location>
</feature>
<keyword evidence="1" id="KW-0732">Signal</keyword>
<proteinExistence type="predicted"/>
<evidence type="ECO:0008006" key="4">
    <source>
        <dbReference type="Google" id="ProtNLM"/>
    </source>
</evidence>
<reference evidence="2" key="1">
    <citation type="submission" date="2023-03" db="EMBL/GenBank/DDBJ databases">
        <title>Massive genome expansion in bonnet fungi (Mycena s.s.) driven by repeated elements and novel gene families across ecological guilds.</title>
        <authorList>
            <consortium name="Lawrence Berkeley National Laboratory"/>
            <person name="Harder C.B."/>
            <person name="Miyauchi S."/>
            <person name="Viragh M."/>
            <person name="Kuo A."/>
            <person name="Thoen E."/>
            <person name="Andreopoulos B."/>
            <person name="Lu D."/>
            <person name="Skrede I."/>
            <person name="Drula E."/>
            <person name="Henrissat B."/>
            <person name="Morin E."/>
            <person name="Kohler A."/>
            <person name="Barry K."/>
            <person name="LaButti K."/>
            <person name="Morin E."/>
            <person name="Salamov A."/>
            <person name="Lipzen A."/>
            <person name="Mereny Z."/>
            <person name="Hegedus B."/>
            <person name="Baldrian P."/>
            <person name="Stursova M."/>
            <person name="Weitz H."/>
            <person name="Taylor A."/>
            <person name="Grigoriev I.V."/>
            <person name="Nagy L.G."/>
            <person name="Martin F."/>
            <person name="Kauserud H."/>
        </authorList>
    </citation>
    <scope>NUCLEOTIDE SEQUENCE</scope>
    <source>
        <strain evidence="2">9144</strain>
    </source>
</reference>
<dbReference type="AlphaFoldDB" id="A0AAD6US93"/>
<name>A0AAD6US93_9AGAR</name>
<protein>
    <recommendedName>
        <fullName evidence="4">Secreted protein</fullName>
    </recommendedName>
</protein>
<dbReference type="EMBL" id="JARJCW010000107">
    <property type="protein sequence ID" value="KAJ7193533.1"/>
    <property type="molecule type" value="Genomic_DNA"/>
</dbReference>
<dbReference type="Proteomes" id="UP001219525">
    <property type="component" value="Unassembled WGS sequence"/>
</dbReference>
<feature type="chain" id="PRO_5042220114" description="Secreted protein" evidence="1">
    <location>
        <begin position="26"/>
        <end position="136"/>
    </location>
</feature>
<keyword evidence="3" id="KW-1185">Reference proteome</keyword>
<organism evidence="2 3">
    <name type="scientific">Mycena pura</name>
    <dbReference type="NCBI Taxonomy" id="153505"/>
    <lineage>
        <taxon>Eukaryota</taxon>
        <taxon>Fungi</taxon>
        <taxon>Dikarya</taxon>
        <taxon>Basidiomycota</taxon>
        <taxon>Agaricomycotina</taxon>
        <taxon>Agaricomycetes</taxon>
        <taxon>Agaricomycetidae</taxon>
        <taxon>Agaricales</taxon>
        <taxon>Marasmiineae</taxon>
        <taxon>Mycenaceae</taxon>
        <taxon>Mycena</taxon>
    </lineage>
</organism>
<accession>A0AAD6US93</accession>
<gene>
    <name evidence="2" type="ORF">GGX14DRAFT_405436</name>
</gene>
<comment type="caution">
    <text evidence="2">The sequence shown here is derived from an EMBL/GenBank/DDBJ whole genome shotgun (WGS) entry which is preliminary data.</text>
</comment>